<evidence type="ECO:0000256" key="2">
    <source>
        <dbReference type="SAM" id="SignalP"/>
    </source>
</evidence>
<evidence type="ECO:0000313" key="5">
    <source>
        <dbReference type="Proteomes" id="UP000326903"/>
    </source>
</evidence>
<evidence type="ECO:0000256" key="1">
    <source>
        <dbReference type="ARBA" id="ARBA00010541"/>
    </source>
</evidence>
<dbReference type="Proteomes" id="UP000326903">
    <property type="component" value="Unassembled WGS sequence"/>
</dbReference>
<dbReference type="SMART" id="SM00228">
    <property type="entry name" value="PDZ"/>
    <property type="match status" value="2"/>
</dbReference>
<comment type="caution">
    <text evidence="4">The sequence shown here is derived from an EMBL/GenBank/DDBJ whole genome shotgun (WGS) entry which is preliminary data.</text>
</comment>
<proteinExistence type="inferred from homology"/>
<evidence type="ECO:0000313" key="4">
    <source>
        <dbReference type="EMBL" id="KAA9041696.1"/>
    </source>
</evidence>
<name>A0A5J5IKV8_9BACT</name>
<keyword evidence="5" id="KW-1185">Reference proteome</keyword>
<dbReference type="RefSeq" id="WP_150413816.1">
    <property type="nucleotide sequence ID" value="NZ_VYQF01000001.1"/>
</dbReference>
<evidence type="ECO:0000259" key="3">
    <source>
        <dbReference type="PROSITE" id="PS50106"/>
    </source>
</evidence>
<reference evidence="4 5" key="1">
    <citation type="submission" date="2019-09" db="EMBL/GenBank/DDBJ databases">
        <title>Draft genome sequence of Ginsengibacter sp. BR5-29.</title>
        <authorList>
            <person name="Im W.-T."/>
        </authorList>
    </citation>
    <scope>NUCLEOTIDE SEQUENCE [LARGE SCALE GENOMIC DNA]</scope>
    <source>
        <strain evidence="4 5">BR5-29</strain>
    </source>
</reference>
<sequence>MKKNIFLMTALIVGSVFTTQLWAQNPSPKEKKTEEIIIRKNGDKDNKMTIQVDGDSITVNGKPLSEYHDSDVTIMKRDLRNRRSENFLYTPDNKSMNFDLFQNDDESSSPHTFLGVLTEKSDEGVKINEVVKGSAAEKSGLLKGDIITKLGDKETSSPEDLMDAVKSHKAGDEVKVYYTRDKRKKDVKVKLGETKGNKKISIYKNFGPGMGNNDFNFKMPPMPGMNNNNFFKFRYDNKPKLGLKIEDTENNSGVKILNVEEGSPADKAGLKKDDIITSFNGEKVNSVDEIMDKVNDSEENQNLTIKAMRNNSEMNFEVKIPKKLNSANL</sequence>
<protein>
    <submittedName>
        <fullName evidence="4">PDZ domain-containing protein</fullName>
    </submittedName>
</protein>
<dbReference type="InterPro" id="IPR001478">
    <property type="entry name" value="PDZ"/>
</dbReference>
<keyword evidence="2" id="KW-0732">Signal</keyword>
<dbReference type="Pfam" id="PF13180">
    <property type="entry name" value="PDZ_2"/>
    <property type="match status" value="2"/>
</dbReference>
<feature type="signal peptide" evidence="2">
    <location>
        <begin position="1"/>
        <end position="23"/>
    </location>
</feature>
<accession>A0A5J5IKV8</accession>
<dbReference type="PANTHER" id="PTHR22939">
    <property type="entry name" value="SERINE PROTEASE FAMILY S1C HTRA-RELATED"/>
    <property type="match status" value="1"/>
</dbReference>
<comment type="similarity">
    <text evidence="1">Belongs to the peptidase S1C family.</text>
</comment>
<dbReference type="InterPro" id="IPR036034">
    <property type="entry name" value="PDZ_sf"/>
</dbReference>
<dbReference type="PANTHER" id="PTHR22939:SF129">
    <property type="entry name" value="SERINE PROTEASE HTRA2, MITOCHONDRIAL"/>
    <property type="match status" value="1"/>
</dbReference>
<dbReference type="EMBL" id="VYQF01000001">
    <property type="protein sequence ID" value="KAA9041696.1"/>
    <property type="molecule type" value="Genomic_DNA"/>
</dbReference>
<dbReference type="SUPFAM" id="SSF50156">
    <property type="entry name" value="PDZ domain-like"/>
    <property type="match status" value="2"/>
</dbReference>
<organism evidence="4 5">
    <name type="scientific">Ginsengibacter hankyongi</name>
    <dbReference type="NCBI Taxonomy" id="2607284"/>
    <lineage>
        <taxon>Bacteria</taxon>
        <taxon>Pseudomonadati</taxon>
        <taxon>Bacteroidota</taxon>
        <taxon>Chitinophagia</taxon>
        <taxon>Chitinophagales</taxon>
        <taxon>Chitinophagaceae</taxon>
        <taxon>Ginsengibacter</taxon>
    </lineage>
</organism>
<feature type="domain" description="PDZ" evidence="3">
    <location>
        <begin position="97"/>
        <end position="167"/>
    </location>
</feature>
<dbReference type="Gene3D" id="2.30.42.10">
    <property type="match status" value="2"/>
</dbReference>
<dbReference type="PROSITE" id="PS50106">
    <property type="entry name" value="PDZ"/>
    <property type="match status" value="2"/>
</dbReference>
<gene>
    <name evidence="4" type="ORF">FW778_06650</name>
</gene>
<feature type="domain" description="PDZ" evidence="3">
    <location>
        <begin position="230"/>
        <end position="309"/>
    </location>
</feature>
<dbReference type="AlphaFoldDB" id="A0A5J5IKV8"/>
<feature type="chain" id="PRO_5023901467" evidence="2">
    <location>
        <begin position="24"/>
        <end position="329"/>
    </location>
</feature>